<feature type="region of interest" description="Disordered" evidence="1">
    <location>
        <begin position="262"/>
        <end position="291"/>
    </location>
</feature>
<keyword evidence="3" id="KW-1185">Reference proteome</keyword>
<name>A0AAN8JA93_PATCE</name>
<comment type="caution">
    <text evidence="2">The sequence shown here is derived from an EMBL/GenBank/DDBJ whole genome shotgun (WGS) entry which is preliminary data.</text>
</comment>
<evidence type="ECO:0000256" key="1">
    <source>
        <dbReference type="SAM" id="MobiDB-lite"/>
    </source>
</evidence>
<gene>
    <name evidence="2" type="ORF">SNE40_018205</name>
</gene>
<dbReference type="EMBL" id="JAZGQO010000013">
    <property type="protein sequence ID" value="KAK6171773.1"/>
    <property type="molecule type" value="Genomic_DNA"/>
</dbReference>
<evidence type="ECO:0000313" key="2">
    <source>
        <dbReference type="EMBL" id="KAK6171773.1"/>
    </source>
</evidence>
<feature type="region of interest" description="Disordered" evidence="1">
    <location>
        <begin position="341"/>
        <end position="433"/>
    </location>
</feature>
<sequence length="433" mass="48964">MAMNYANALVNSPRQTQPALASRMVREYKHIVLCTPKEGKSFKGTKVSKIGDEIRQKWGTAALPDIRILANGNLKLGFQNMEDAQIATNIKRLVNFKVEISMSEFNQTERVIIYNIPKDYSDDEILDNLRLGGYNPLAIYQYPIRQGKAIRTVQLTFKKDDTPQGIIYMLYERRPVHPYIPKVKRCTKCQRIGHLEKFCRGTAICGKCGNNHKTEDCRASQAKCVNCKGNHGADSPKCPKYLNTKSILTMQYVHGISHKEATSHVNNKTTPEQKKEVTPPSKEVTTKEQKAFTPTFKNPKEFVNFCRELTKLGSIKNEDERNIEIGKCILTHVSNTSKIIEISQTPKNKGKPSQAEKTPINSQMPPPSETKQTKDRSRSRSQTKQSAKRNINLVITEDEDNSLRHGANPMITEAEIPNQNKRSCSVSSREDAL</sequence>
<evidence type="ECO:0008006" key="4">
    <source>
        <dbReference type="Google" id="ProtNLM"/>
    </source>
</evidence>
<evidence type="ECO:0000313" key="3">
    <source>
        <dbReference type="Proteomes" id="UP001347796"/>
    </source>
</evidence>
<dbReference type="AlphaFoldDB" id="A0AAN8JA93"/>
<protein>
    <recommendedName>
        <fullName evidence="4">Gag-like protein</fullName>
    </recommendedName>
</protein>
<organism evidence="2 3">
    <name type="scientific">Patella caerulea</name>
    <name type="common">Rayed Mediterranean limpet</name>
    <dbReference type="NCBI Taxonomy" id="87958"/>
    <lineage>
        <taxon>Eukaryota</taxon>
        <taxon>Metazoa</taxon>
        <taxon>Spiralia</taxon>
        <taxon>Lophotrochozoa</taxon>
        <taxon>Mollusca</taxon>
        <taxon>Gastropoda</taxon>
        <taxon>Patellogastropoda</taxon>
        <taxon>Patelloidea</taxon>
        <taxon>Patellidae</taxon>
        <taxon>Patella</taxon>
    </lineage>
</organism>
<reference evidence="2 3" key="1">
    <citation type="submission" date="2024-01" db="EMBL/GenBank/DDBJ databases">
        <title>The genome of the rayed Mediterranean limpet Patella caerulea (Linnaeus, 1758).</title>
        <authorList>
            <person name="Anh-Thu Weber A."/>
            <person name="Halstead-Nussloch G."/>
        </authorList>
    </citation>
    <scope>NUCLEOTIDE SEQUENCE [LARGE SCALE GENOMIC DNA]</scope>
    <source>
        <strain evidence="2">AATW-2023a</strain>
        <tissue evidence="2">Whole specimen</tissue>
    </source>
</reference>
<accession>A0AAN8JA93</accession>
<dbReference type="Proteomes" id="UP001347796">
    <property type="component" value="Unassembled WGS sequence"/>
</dbReference>
<feature type="compositionally biased region" description="Polar residues" evidence="1">
    <location>
        <begin position="380"/>
        <end position="389"/>
    </location>
</feature>
<feature type="compositionally biased region" description="Polar residues" evidence="1">
    <location>
        <begin position="417"/>
        <end position="427"/>
    </location>
</feature>
<proteinExistence type="predicted"/>